<name>A0A1G6V2H4_9PROT</name>
<evidence type="ECO:0000256" key="4">
    <source>
        <dbReference type="SAM" id="SignalP"/>
    </source>
</evidence>
<feature type="chain" id="PRO_5011643391" evidence="4">
    <location>
        <begin position="29"/>
        <end position="363"/>
    </location>
</feature>
<dbReference type="InterPro" id="IPR006311">
    <property type="entry name" value="TAT_signal"/>
</dbReference>
<reference evidence="5 6" key="1">
    <citation type="submission" date="2016-10" db="EMBL/GenBank/DDBJ databases">
        <authorList>
            <person name="de Groot N.N."/>
        </authorList>
    </citation>
    <scope>NUCLEOTIDE SEQUENCE [LARGE SCALE GENOMIC DNA]</scope>
    <source>
        <strain evidence="5 6">CPCC 100156</strain>
    </source>
</reference>
<dbReference type="STRING" id="938405.SAMN02927895_04369"/>
<dbReference type="GO" id="GO:0046872">
    <property type="term" value="F:metal ion binding"/>
    <property type="evidence" value="ECO:0007669"/>
    <property type="project" value="UniProtKB-KW"/>
</dbReference>
<dbReference type="Proteomes" id="UP000198925">
    <property type="component" value="Unassembled WGS sequence"/>
</dbReference>
<dbReference type="Gene3D" id="3.40.190.10">
    <property type="entry name" value="Periplasmic binding protein-like II"/>
    <property type="match status" value="1"/>
</dbReference>
<evidence type="ECO:0000256" key="2">
    <source>
        <dbReference type="PIRSR" id="PIRSR039026-1"/>
    </source>
</evidence>
<feature type="binding site" evidence="2">
    <location>
        <position position="156"/>
    </location>
    <ligand>
        <name>substrate</name>
    </ligand>
</feature>
<gene>
    <name evidence="5" type="ORF">SAMN04487779_1008105</name>
</gene>
<evidence type="ECO:0000256" key="3">
    <source>
        <dbReference type="PIRSR" id="PIRSR039026-2"/>
    </source>
</evidence>
<keyword evidence="3" id="KW-0479">Metal-binding</keyword>
<dbReference type="NCBIfam" id="NF037995">
    <property type="entry name" value="TRAP_S1"/>
    <property type="match status" value="1"/>
</dbReference>
<dbReference type="Gene3D" id="3.40.190.170">
    <property type="entry name" value="Bacterial extracellular solute-binding protein, family 7"/>
    <property type="match status" value="1"/>
</dbReference>
<dbReference type="OrthoDB" id="9780733at2"/>
<dbReference type="InterPro" id="IPR018389">
    <property type="entry name" value="DctP_fam"/>
</dbReference>
<dbReference type="InterPro" id="IPR038404">
    <property type="entry name" value="TRAP_DctP_sf"/>
</dbReference>
<accession>A0A1G6V2H4</accession>
<dbReference type="GO" id="GO:0055085">
    <property type="term" value="P:transmembrane transport"/>
    <property type="evidence" value="ECO:0007669"/>
    <property type="project" value="InterPro"/>
</dbReference>
<dbReference type="GO" id="GO:0031317">
    <property type="term" value="C:tripartite ATP-independent periplasmic transporter complex"/>
    <property type="evidence" value="ECO:0007669"/>
    <property type="project" value="InterPro"/>
</dbReference>
<dbReference type="PROSITE" id="PS51318">
    <property type="entry name" value="TAT"/>
    <property type="match status" value="1"/>
</dbReference>
<evidence type="ECO:0000313" key="6">
    <source>
        <dbReference type="Proteomes" id="UP000198925"/>
    </source>
</evidence>
<feature type="binding site" evidence="3">
    <location>
        <position position="240"/>
    </location>
    <ligand>
        <name>substrate</name>
    </ligand>
</feature>
<feature type="binding site" evidence="2">
    <location>
        <position position="177"/>
    </location>
    <ligand>
        <name>substrate</name>
    </ligand>
</feature>
<dbReference type="PANTHER" id="PTHR33376">
    <property type="match status" value="1"/>
</dbReference>
<proteinExistence type="predicted"/>
<dbReference type="AlphaFoldDB" id="A0A1G6V2H4"/>
<feature type="signal peptide" evidence="4">
    <location>
        <begin position="1"/>
        <end position="28"/>
    </location>
</feature>
<keyword evidence="6" id="KW-1185">Reference proteome</keyword>
<dbReference type="InterPro" id="IPR026289">
    <property type="entry name" value="SBP_TakP-like"/>
</dbReference>
<feature type="binding site" evidence="3">
    <location>
        <position position="214"/>
    </location>
    <ligand>
        <name>substrate</name>
    </ligand>
</feature>
<organism evidence="5 6">
    <name type="scientific">Belnapia rosea</name>
    <dbReference type="NCBI Taxonomy" id="938405"/>
    <lineage>
        <taxon>Bacteria</taxon>
        <taxon>Pseudomonadati</taxon>
        <taxon>Pseudomonadota</taxon>
        <taxon>Alphaproteobacteria</taxon>
        <taxon>Acetobacterales</taxon>
        <taxon>Roseomonadaceae</taxon>
        <taxon>Belnapia</taxon>
    </lineage>
</organism>
<evidence type="ECO:0000313" key="5">
    <source>
        <dbReference type="EMBL" id="SDD47809.1"/>
    </source>
</evidence>
<dbReference type="EMBL" id="FMZX01000008">
    <property type="protein sequence ID" value="SDD47809.1"/>
    <property type="molecule type" value="Genomic_DNA"/>
</dbReference>
<dbReference type="PANTHER" id="PTHR33376:SF5">
    <property type="entry name" value="EXTRACYTOPLASMIC SOLUTE RECEPTOR PROTEIN"/>
    <property type="match status" value="1"/>
</dbReference>
<feature type="binding site" evidence="3">
    <location>
        <position position="215"/>
    </location>
    <ligand>
        <name>Na(+)</name>
        <dbReference type="ChEBI" id="CHEBI:29101"/>
    </ligand>
</feature>
<dbReference type="PIRSF" id="PIRSF039026">
    <property type="entry name" value="SiaP"/>
    <property type="match status" value="1"/>
</dbReference>
<evidence type="ECO:0000256" key="1">
    <source>
        <dbReference type="ARBA" id="ARBA00022729"/>
    </source>
</evidence>
<dbReference type="Pfam" id="PF03480">
    <property type="entry name" value="DctP"/>
    <property type="match status" value="1"/>
</dbReference>
<keyword evidence="1 4" id="KW-0732">Signal</keyword>
<dbReference type="SUPFAM" id="SSF53850">
    <property type="entry name" value="Periplasmic binding protein-like II"/>
    <property type="match status" value="1"/>
</dbReference>
<protein>
    <submittedName>
        <fullName evidence="5">TRAP-type mannitol/chloroaromatic compound transport system, substrate-binding protein</fullName>
    </submittedName>
</protein>
<dbReference type="RefSeq" id="WP_090568393.1">
    <property type="nucleotide sequence ID" value="NZ_FMXZ01000016.1"/>
</dbReference>
<sequence length="363" mass="40190">MNRRRFIATGAAGTAGAAVLATPNLASAQPRIRWRCPGSFPKSLDTLYGTQEFIAKRVSEMTDGAFQIQVFGPGELVPALQVMDAVGNGNVECGFTSGYYYLGKDPSLALVTCLPFGLSSRQHWAWLTHGGARELYAEVYRDQGVVGIPAGNTAAQMGGWFRKEIKSVEDLKGLKFRIAGYGGNVLGKLGVVTQQIGGPDIYPALERGVIDGAEWVGPYDDEKLGFNRVAQYYYYPGWWEYSPSIDLMVNAKAYEELPSQYKAVLNAACTESWHWMAARYDVLNPAALRRLIASGTQLRGFPRDVLTACYRASQELYSEIGAQNPRFKRIHEKWDAFRLEQTQWLRVAEDSLGNFLAAATAQR</sequence>